<dbReference type="Proteomes" id="UP000276133">
    <property type="component" value="Unassembled WGS sequence"/>
</dbReference>
<protein>
    <submittedName>
        <fullName evidence="1">Uncharacterized protein</fullName>
    </submittedName>
</protein>
<dbReference type="AlphaFoldDB" id="A0A3M7QKV7"/>
<keyword evidence="2" id="KW-1185">Reference proteome</keyword>
<proteinExistence type="predicted"/>
<reference evidence="1 2" key="1">
    <citation type="journal article" date="2018" name="Sci. Rep.">
        <title>Genomic signatures of local adaptation to the degree of environmental predictability in rotifers.</title>
        <authorList>
            <person name="Franch-Gras L."/>
            <person name="Hahn C."/>
            <person name="Garcia-Roger E.M."/>
            <person name="Carmona M.J."/>
            <person name="Serra M."/>
            <person name="Gomez A."/>
        </authorList>
    </citation>
    <scope>NUCLEOTIDE SEQUENCE [LARGE SCALE GENOMIC DNA]</scope>
    <source>
        <strain evidence="1">HYR1</strain>
    </source>
</reference>
<sequence>MKKNQNYCVLKIKNIAPSNINSLLDYFEKYYIGKAVPLLPIHIWNINDRVLQDFPRTNNSLESWHKQFEIDAKKHQTVFKDEKIEAGLKTFSRENDLNLLLATFFFY</sequence>
<evidence type="ECO:0000313" key="1">
    <source>
        <dbReference type="EMBL" id="RNA11661.1"/>
    </source>
</evidence>
<name>A0A3M7QKV7_BRAPC</name>
<dbReference type="OrthoDB" id="10062872at2759"/>
<gene>
    <name evidence="1" type="ORF">BpHYR1_008321</name>
</gene>
<evidence type="ECO:0000313" key="2">
    <source>
        <dbReference type="Proteomes" id="UP000276133"/>
    </source>
</evidence>
<accession>A0A3M7QKV7</accession>
<dbReference type="EMBL" id="REGN01005894">
    <property type="protein sequence ID" value="RNA11661.1"/>
    <property type="molecule type" value="Genomic_DNA"/>
</dbReference>
<comment type="caution">
    <text evidence="1">The sequence shown here is derived from an EMBL/GenBank/DDBJ whole genome shotgun (WGS) entry which is preliminary data.</text>
</comment>
<organism evidence="1 2">
    <name type="scientific">Brachionus plicatilis</name>
    <name type="common">Marine rotifer</name>
    <name type="synonym">Brachionus muelleri</name>
    <dbReference type="NCBI Taxonomy" id="10195"/>
    <lineage>
        <taxon>Eukaryota</taxon>
        <taxon>Metazoa</taxon>
        <taxon>Spiralia</taxon>
        <taxon>Gnathifera</taxon>
        <taxon>Rotifera</taxon>
        <taxon>Eurotatoria</taxon>
        <taxon>Monogononta</taxon>
        <taxon>Pseudotrocha</taxon>
        <taxon>Ploima</taxon>
        <taxon>Brachionidae</taxon>
        <taxon>Brachionus</taxon>
    </lineage>
</organism>